<evidence type="ECO:0000259" key="3">
    <source>
        <dbReference type="PROSITE" id="PS50887"/>
    </source>
</evidence>
<feature type="coiled-coil region" evidence="1">
    <location>
        <begin position="142"/>
        <end position="169"/>
    </location>
</feature>
<dbReference type="Gene3D" id="3.30.450.40">
    <property type="match status" value="1"/>
</dbReference>
<dbReference type="CDD" id="cd01948">
    <property type="entry name" value="EAL"/>
    <property type="match status" value="1"/>
</dbReference>
<evidence type="ECO:0000313" key="4">
    <source>
        <dbReference type="EMBL" id="RGC15649.1"/>
    </source>
</evidence>
<dbReference type="InterPro" id="IPR043128">
    <property type="entry name" value="Rev_trsase/Diguanyl_cyclase"/>
</dbReference>
<reference evidence="4 5" key="1">
    <citation type="submission" date="2018-08" db="EMBL/GenBank/DDBJ databases">
        <title>A genome reference for cultivated species of the human gut microbiota.</title>
        <authorList>
            <person name="Zou Y."/>
            <person name="Xue W."/>
            <person name="Luo G."/>
        </authorList>
    </citation>
    <scope>NUCLEOTIDE SEQUENCE [LARGE SCALE GENOMIC DNA]</scope>
    <source>
        <strain evidence="4 5">OF01-2LB</strain>
    </source>
</reference>
<dbReference type="OrthoDB" id="9805474at2"/>
<dbReference type="Gene3D" id="3.30.70.270">
    <property type="match status" value="2"/>
</dbReference>
<dbReference type="InterPro" id="IPR029016">
    <property type="entry name" value="GAF-like_dom_sf"/>
</dbReference>
<organism evidence="4 5">
    <name type="scientific">Clostridium innocuum</name>
    <dbReference type="NCBI Taxonomy" id="1522"/>
    <lineage>
        <taxon>Bacteria</taxon>
        <taxon>Bacillati</taxon>
        <taxon>Bacillota</taxon>
        <taxon>Clostridia</taxon>
        <taxon>Eubacteriales</taxon>
        <taxon>Clostridiaceae</taxon>
        <taxon>Clostridium</taxon>
    </lineage>
</organism>
<name>A0A3E2VWJ3_CLOIN</name>
<dbReference type="InterPro" id="IPR035919">
    <property type="entry name" value="EAL_sf"/>
</dbReference>
<dbReference type="InterPro" id="IPR050706">
    <property type="entry name" value="Cyclic-di-GMP_PDE-like"/>
</dbReference>
<dbReference type="SUPFAM" id="SSF55781">
    <property type="entry name" value="GAF domain-like"/>
    <property type="match status" value="1"/>
</dbReference>
<dbReference type="PANTHER" id="PTHR33121:SF79">
    <property type="entry name" value="CYCLIC DI-GMP PHOSPHODIESTERASE PDED-RELATED"/>
    <property type="match status" value="1"/>
</dbReference>
<dbReference type="SMART" id="SM00267">
    <property type="entry name" value="GGDEF"/>
    <property type="match status" value="1"/>
</dbReference>
<dbReference type="GO" id="GO:0071111">
    <property type="term" value="F:cyclic-guanylate-specific phosphodiesterase activity"/>
    <property type="evidence" value="ECO:0007669"/>
    <property type="project" value="InterPro"/>
</dbReference>
<dbReference type="PROSITE" id="PS50887">
    <property type="entry name" value="GGDEF"/>
    <property type="match status" value="2"/>
</dbReference>
<dbReference type="NCBIfam" id="TIGR00254">
    <property type="entry name" value="GGDEF"/>
    <property type="match status" value="1"/>
</dbReference>
<dbReference type="PROSITE" id="PS50883">
    <property type="entry name" value="EAL"/>
    <property type="match status" value="1"/>
</dbReference>
<evidence type="ECO:0000256" key="1">
    <source>
        <dbReference type="SAM" id="Coils"/>
    </source>
</evidence>
<gene>
    <name evidence="4" type="ORF">DXA38_09750</name>
</gene>
<dbReference type="Pfam" id="PF00563">
    <property type="entry name" value="EAL"/>
    <property type="match status" value="1"/>
</dbReference>
<dbReference type="InterPro" id="IPR003018">
    <property type="entry name" value="GAF"/>
</dbReference>
<evidence type="ECO:0000259" key="2">
    <source>
        <dbReference type="PROSITE" id="PS50883"/>
    </source>
</evidence>
<dbReference type="InterPro" id="IPR029787">
    <property type="entry name" value="Nucleotide_cyclase"/>
</dbReference>
<feature type="domain" description="GGDEF" evidence="3">
    <location>
        <begin position="814"/>
        <end position="946"/>
    </location>
</feature>
<feature type="domain" description="GGDEF" evidence="3">
    <location>
        <begin position="342"/>
        <end position="473"/>
    </location>
</feature>
<dbReference type="Pfam" id="PF01590">
    <property type="entry name" value="GAF"/>
    <property type="match status" value="1"/>
</dbReference>
<dbReference type="Proteomes" id="UP000260025">
    <property type="component" value="Unassembled WGS sequence"/>
</dbReference>
<feature type="domain" description="EAL" evidence="2">
    <location>
        <begin position="955"/>
        <end position="1207"/>
    </location>
</feature>
<evidence type="ECO:0000313" key="5">
    <source>
        <dbReference type="Proteomes" id="UP000260025"/>
    </source>
</evidence>
<keyword evidence="1" id="KW-0175">Coiled coil</keyword>
<accession>A0A3E2VWJ3</accession>
<protein>
    <submittedName>
        <fullName evidence="4">EAL domain-containing protein</fullName>
    </submittedName>
</protein>
<sequence length="1207" mass="139055">MLILFGSGGIRYMADRITMNFDEVDEIVYIADIETYELLYINRFGIRQLTAGGSEELLGRPCYQVFQELDAPCVFCCLASLTDKTFHEWEYTNSLKKCNYKILEKLLHYQGRRAVLRLAIQITGDNRKNQQLEGNPSIDEIAMECAKKLQDMEDERQALAEALATLGTRLQGDRVFIYEIHGKLMSNTYEWCRAGIASRKKAMQSVPTNICRKWLESFIRREPYIIQNVADCKETEPEIYQNMRQYDVRSRISVPLFAHEALLGFLGIDNPVQESGRNAAKIMTTLSYYIQKTMMSIKATARLEQMTYLDRMTGTKNRNAFMQDVEKMNMELHSNAIPKEEQGCGVIFADVNGLKELNDTAGHDAGDELLMGVAKKIMAEFPSWNVYRTGGDEFVVLCAGIEEAAFMKKAAILKQQLNRASSLENAAVGASWSKDTLYIEEIINQAEAEMYESKKLYYIDHMQGVRESERYSNMDCYTTILLKNIDVVNAASQLLHLMLEEWDTQRMEILLDDAFVLFEEEYQKLYQKREAILYLKQQQESNHSQKIRDMQYVRKRIIKGVSICSCFGQLDWKSKEGISYSIPLEMSMLFIQKNGRAKCLYLHSTNIFCRSQYVENAYQVRNDVLLNMISRTNSRKETIAQPVNKEERKVAFKVLADAFALMFHDYTNVYFVDVQKDSYVVLKTEGKFQSLVGVAGNYTCVNTDYAQHYMDEETKARYLEFTGRRNLMDNLALGNDFIHMNFTIAKDTSEVGREIEISIWLGILDRDIVSLFAFRNITKCPSRKAILEKDRLTSLLSYDKFKEDCQMILNKGIRDWALIAIDIQKFKYVNEVLGYLEGDNILKSFARHFSSMLVDDAYYTRMSGDLFLAFVRVVDTKRLRSKIKDTLDQFCMEQKSRNDDIRFVLRTGIYFIEEDCRDILTGIDRANLARKAIGQSIHNEISVYGTDVIRKKDISIEIVTRMESALENGDFQVWVQPKIDLTDGSLCGAEALIRWMQNGVVHFYPNDFISVFEDNGFITSLDLYVLETVCRHLNKRMRKGISDTCRVSINLSSVDLEKSGITNSILEIVNRYQIERTLLEFELTETAYFRNTDAAAKVMERLKEEGFTTSVDDFGSGYSVMNMLINIPASVVKIDGCFMWDSMKTERGKAFLKKIIDLIHELGYRVLCEGIETKEQYQCVKAMGCDEGQGYYFAKPMPLHDFFQTLA</sequence>
<dbReference type="InterPro" id="IPR000160">
    <property type="entry name" value="GGDEF_dom"/>
</dbReference>
<dbReference type="Pfam" id="PF00990">
    <property type="entry name" value="GGDEF"/>
    <property type="match status" value="2"/>
</dbReference>
<dbReference type="SMART" id="SM00052">
    <property type="entry name" value="EAL"/>
    <property type="match status" value="1"/>
</dbReference>
<proteinExistence type="predicted"/>
<dbReference type="CDD" id="cd01949">
    <property type="entry name" value="GGDEF"/>
    <property type="match status" value="1"/>
</dbReference>
<dbReference type="Gene3D" id="3.20.20.450">
    <property type="entry name" value="EAL domain"/>
    <property type="match status" value="1"/>
</dbReference>
<comment type="caution">
    <text evidence="4">The sequence shown here is derived from an EMBL/GenBank/DDBJ whole genome shotgun (WGS) entry which is preliminary data.</text>
</comment>
<dbReference type="PANTHER" id="PTHR33121">
    <property type="entry name" value="CYCLIC DI-GMP PHOSPHODIESTERASE PDEF"/>
    <property type="match status" value="1"/>
</dbReference>
<dbReference type="InterPro" id="IPR001633">
    <property type="entry name" value="EAL_dom"/>
</dbReference>
<dbReference type="EMBL" id="QVEV01000012">
    <property type="protein sequence ID" value="RGC15649.1"/>
    <property type="molecule type" value="Genomic_DNA"/>
</dbReference>
<dbReference type="SUPFAM" id="SSF141868">
    <property type="entry name" value="EAL domain-like"/>
    <property type="match status" value="1"/>
</dbReference>
<dbReference type="SUPFAM" id="SSF55073">
    <property type="entry name" value="Nucleotide cyclase"/>
    <property type="match status" value="2"/>
</dbReference>
<dbReference type="AlphaFoldDB" id="A0A3E2VWJ3"/>